<sequence length="99" mass="11078">MFSPSLSSFFSLLFSHTILALLRCGFVAVEKMTVEATARVLATSWEFVHGPVCATSGRFVNPSSYYTPEYEVKDSDILAAFRAPEETTRYPEPVIYSLQ</sequence>
<feature type="signal peptide" evidence="1">
    <location>
        <begin position="1"/>
        <end position="20"/>
    </location>
</feature>
<accession>A0AA88J8I9</accession>
<dbReference type="EMBL" id="BTGU01000213">
    <property type="protein sequence ID" value="GMN65120.1"/>
    <property type="molecule type" value="Genomic_DNA"/>
</dbReference>
<dbReference type="Proteomes" id="UP001187192">
    <property type="component" value="Unassembled WGS sequence"/>
</dbReference>
<evidence type="ECO:0008006" key="4">
    <source>
        <dbReference type="Google" id="ProtNLM"/>
    </source>
</evidence>
<keyword evidence="3" id="KW-1185">Reference proteome</keyword>
<name>A0AA88J8I9_FICCA</name>
<organism evidence="2 3">
    <name type="scientific">Ficus carica</name>
    <name type="common">Common fig</name>
    <dbReference type="NCBI Taxonomy" id="3494"/>
    <lineage>
        <taxon>Eukaryota</taxon>
        <taxon>Viridiplantae</taxon>
        <taxon>Streptophyta</taxon>
        <taxon>Embryophyta</taxon>
        <taxon>Tracheophyta</taxon>
        <taxon>Spermatophyta</taxon>
        <taxon>Magnoliopsida</taxon>
        <taxon>eudicotyledons</taxon>
        <taxon>Gunneridae</taxon>
        <taxon>Pentapetalae</taxon>
        <taxon>rosids</taxon>
        <taxon>fabids</taxon>
        <taxon>Rosales</taxon>
        <taxon>Moraceae</taxon>
        <taxon>Ficeae</taxon>
        <taxon>Ficus</taxon>
    </lineage>
</organism>
<proteinExistence type="predicted"/>
<keyword evidence="1" id="KW-0732">Signal</keyword>
<feature type="chain" id="PRO_5041700696" description="Secreted protein" evidence="1">
    <location>
        <begin position="21"/>
        <end position="99"/>
    </location>
</feature>
<comment type="caution">
    <text evidence="2">The sequence shown here is derived from an EMBL/GenBank/DDBJ whole genome shotgun (WGS) entry which is preliminary data.</text>
</comment>
<evidence type="ECO:0000313" key="2">
    <source>
        <dbReference type="EMBL" id="GMN65120.1"/>
    </source>
</evidence>
<protein>
    <recommendedName>
        <fullName evidence="4">Secreted protein</fullName>
    </recommendedName>
</protein>
<evidence type="ECO:0000313" key="3">
    <source>
        <dbReference type="Proteomes" id="UP001187192"/>
    </source>
</evidence>
<evidence type="ECO:0000256" key="1">
    <source>
        <dbReference type="SAM" id="SignalP"/>
    </source>
</evidence>
<gene>
    <name evidence="2" type="ORF">TIFTF001_034199</name>
</gene>
<dbReference type="AlphaFoldDB" id="A0AA88J8I9"/>
<reference evidence="2" key="1">
    <citation type="submission" date="2023-07" db="EMBL/GenBank/DDBJ databases">
        <title>draft genome sequence of fig (Ficus carica).</title>
        <authorList>
            <person name="Takahashi T."/>
            <person name="Nishimura K."/>
        </authorList>
    </citation>
    <scope>NUCLEOTIDE SEQUENCE</scope>
</reference>